<keyword evidence="1" id="KW-0812">Transmembrane</keyword>
<feature type="domain" description="SPW repeat-containing integral membrane" evidence="2">
    <location>
        <begin position="14"/>
        <end position="106"/>
    </location>
</feature>
<accession>A0A2U8WF42</accession>
<keyword evidence="1" id="KW-0472">Membrane</keyword>
<dbReference type="RefSeq" id="WP_109896916.1">
    <property type="nucleotide sequence ID" value="NZ_CP029550.1"/>
</dbReference>
<feature type="transmembrane region" description="Helical" evidence="1">
    <location>
        <begin position="12"/>
        <end position="31"/>
    </location>
</feature>
<dbReference type="Pfam" id="PF03779">
    <property type="entry name" value="SPW"/>
    <property type="match status" value="1"/>
</dbReference>
<dbReference type="EMBL" id="CP029550">
    <property type="protein sequence ID" value="AWN44835.1"/>
    <property type="molecule type" value="Genomic_DNA"/>
</dbReference>
<dbReference type="Proteomes" id="UP000245926">
    <property type="component" value="Chromosome"/>
</dbReference>
<dbReference type="KEGG" id="mets:DK389_28030"/>
<evidence type="ECO:0000259" key="2">
    <source>
        <dbReference type="Pfam" id="PF03779"/>
    </source>
</evidence>
<reference evidence="4" key="1">
    <citation type="submission" date="2018-05" db="EMBL/GenBank/DDBJ databases">
        <title>Complete Genome Sequence of Methylobacterium sp. 17SD2-17.</title>
        <authorList>
            <person name="Srinivasan S."/>
        </authorList>
    </citation>
    <scope>NUCLEOTIDE SEQUENCE [LARGE SCALE GENOMIC DNA]</scope>
    <source>
        <strain evidence="4">17SD2-17</strain>
    </source>
</reference>
<organism evidence="3 4">
    <name type="scientific">Methylobacterium durans</name>
    <dbReference type="NCBI Taxonomy" id="2202825"/>
    <lineage>
        <taxon>Bacteria</taxon>
        <taxon>Pseudomonadati</taxon>
        <taxon>Pseudomonadota</taxon>
        <taxon>Alphaproteobacteria</taxon>
        <taxon>Hyphomicrobiales</taxon>
        <taxon>Methylobacteriaceae</taxon>
        <taxon>Methylobacterium</taxon>
    </lineage>
</organism>
<name>A0A2U8WF42_9HYPH</name>
<dbReference type="AlphaFoldDB" id="A0A2U8WF42"/>
<dbReference type="OrthoDB" id="166183at2"/>
<gene>
    <name evidence="3" type="ORF">DK389_28030</name>
</gene>
<keyword evidence="4" id="KW-1185">Reference proteome</keyword>
<dbReference type="InterPro" id="IPR005530">
    <property type="entry name" value="SPW"/>
</dbReference>
<feature type="transmembrane region" description="Helical" evidence="1">
    <location>
        <begin position="95"/>
        <end position="114"/>
    </location>
</feature>
<sequence length="122" mass="12975">MRTISNKSEDAALNTANIVLGAILFLAPWVADFGTSNYAAMNAWICGAAIAIVAMLAINQTYDWEEGVNLALGLWTAAAPWVLGFAGVANAMWTHLAIGLLVALMAGAELWRVYHAPEARSV</sequence>
<evidence type="ECO:0000256" key="1">
    <source>
        <dbReference type="SAM" id="Phobius"/>
    </source>
</evidence>
<feature type="transmembrane region" description="Helical" evidence="1">
    <location>
        <begin position="70"/>
        <end position="89"/>
    </location>
</feature>
<feature type="transmembrane region" description="Helical" evidence="1">
    <location>
        <begin position="37"/>
        <end position="58"/>
    </location>
</feature>
<evidence type="ECO:0000313" key="4">
    <source>
        <dbReference type="Proteomes" id="UP000245926"/>
    </source>
</evidence>
<keyword evidence="1" id="KW-1133">Transmembrane helix</keyword>
<protein>
    <recommendedName>
        <fullName evidence="2">SPW repeat-containing integral membrane domain-containing protein</fullName>
    </recommendedName>
</protein>
<proteinExistence type="predicted"/>
<evidence type="ECO:0000313" key="3">
    <source>
        <dbReference type="EMBL" id="AWN44835.1"/>
    </source>
</evidence>